<evidence type="ECO:0000256" key="5">
    <source>
        <dbReference type="ARBA" id="ARBA00023136"/>
    </source>
</evidence>
<dbReference type="PANTHER" id="PTHR33545">
    <property type="entry name" value="UPF0750 MEMBRANE PROTEIN YITT-RELATED"/>
    <property type="match status" value="1"/>
</dbReference>
<dbReference type="InterPro" id="IPR003740">
    <property type="entry name" value="YitT"/>
</dbReference>
<protein>
    <submittedName>
        <fullName evidence="8">YitT family protein</fullName>
    </submittedName>
</protein>
<evidence type="ECO:0000259" key="7">
    <source>
        <dbReference type="Pfam" id="PF10035"/>
    </source>
</evidence>
<keyword evidence="4 6" id="KW-1133">Transmembrane helix</keyword>
<keyword evidence="2" id="KW-1003">Cell membrane</keyword>
<reference evidence="8 9" key="1">
    <citation type="submission" date="2023-02" db="EMBL/GenBank/DDBJ databases">
        <title>Genome sequence of Lacticaseibacillus sp. KACC 23028.</title>
        <authorList>
            <person name="Kim S."/>
            <person name="Heo J."/>
            <person name="Kwon S.-W."/>
        </authorList>
    </citation>
    <scope>NUCLEOTIDE SEQUENCE [LARGE SCALE GENOMIC DNA]</scope>
    <source>
        <strain evidence="8 9">KACC 23028</strain>
    </source>
</reference>
<gene>
    <name evidence="8" type="ORF">PQ472_04720</name>
</gene>
<dbReference type="PANTHER" id="PTHR33545:SF9">
    <property type="entry name" value="UPF0750 MEMBRANE PROTEIN YITE"/>
    <property type="match status" value="1"/>
</dbReference>
<dbReference type="PIRSF" id="PIRSF006483">
    <property type="entry name" value="Membrane_protein_YitT"/>
    <property type="match status" value="1"/>
</dbReference>
<feature type="transmembrane region" description="Helical" evidence="6">
    <location>
        <begin position="39"/>
        <end position="61"/>
    </location>
</feature>
<keyword evidence="3 6" id="KW-0812">Transmembrane</keyword>
<sequence length="262" mass="28116">MTVALAVIAISINLFFAPHGVAAGGATGLAIILYEIAKIPTAVSTLVINVILLILSSFLLSKATTLRILYGSLMLPVLMFLIPNTNLVQDRTLAILVGSVVIAVGFTMLYAVDASSGGTTVPPLIFKRYWGIKTATSLFAIDVVVSTLNIPVSGIESFILAIFSLWITNLTINYLQTGIDKRLLLHVFSGEQLREIKTQLLDLPDAEISATLIHGEDNGSGRDMLMVIVDQPDYKDTIKLIRALDEDALVIAGDVAEVHGVN</sequence>
<evidence type="ECO:0000313" key="8">
    <source>
        <dbReference type="EMBL" id="WDF83818.1"/>
    </source>
</evidence>
<accession>A0ABY7WUI5</accession>
<evidence type="ECO:0000256" key="3">
    <source>
        <dbReference type="ARBA" id="ARBA00022692"/>
    </source>
</evidence>
<name>A0ABY7WUI5_9LACO</name>
<keyword evidence="9" id="KW-1185">Reference proteome</keyword>
<dbReference type="EMBL" id="CP117884">
    <property type="protein sequence ID" value="WDF83818.1"/>
    <property type="molecule type" value="Genomic_DNA"/>
</dbReference>
<feature type="transmembrane region" description="Helical" evidence="6">
    <location>
        <begin position="68"/>
        <end position="87"/>
    </location>
</feature>
<dbReference type="InterPro" id="IPR019264">
    <property type="entry name" value="DUF2179"/>
</dbReference>
<dbReference type="Pfam" id="PF10035">
    <property type="entry name" value="DUF2179"/>
    <property type="match status" value="1"/>
</dbReference>
<dbReference type="RefSeq" id="WP_274262238.1">
    <property type="nucleotide sequence ID" value="NZ_CP117884.1"/>
</dbReference>
<feature type="domain" description="DUF2179" evidence="7">
    <location>
        <begin position="210"/>
        <end position="260"/>
    </location>
</feature>
<proteinExistence type="predicted"/>
<evidence type="ECO:0000313" key="9">
    <source>
        <dbReference type="Proteomes" id="UP001220377"/>
    </source>
</evidence>
<dbReference type="Proteomes" id="UP001220377">
    <property type="component" value="Chromosome"/>
</dbReference>
<dbReference type="Pfam" id="PF02588">
    <property type="entry name" value="YitT_membrane"/>
    <property type="match status" value="1"/>
</dbReference>
<organism evidence="8 9">
    <name type="scientific">Lacticaseibacillus pabuli</name>
    <dbReference type="NCBI Taxonomy" id="3025672"/>
    <lineage>
        <taxon>Bacteria</taxon>
        <taxon>Bacillati</taxon>
        <taxon>Bacillota</taxon>
        <taxon>Bacilli</taxon>
        <taxon>Lactobacillales</taxon>
        <taxon>Lactobacillaceae</taxon>
        <taxon>Lacticaseibacillus</taxon>
    </lineage>
</organism>
<evidence type="ECO:0000256" key="6">
    <source>
        <dbReference type="SAM" id="Phobius"/>
    </source>
</evidence>
<dbReference type="InterPro" id="IPR051461">
    <property type="entry name" value="UPF0750_membrane"/>
</dbReference>
<comment type="subcellular location">
    <subcellularLocation>
        <location evidence="1">Cell membrane</location>
        <topology evidence="1">Multi-pass membrane protein</topology>
    </subcellularLocation>
</comment>
<evidence type="ECO:0000256" key="4">
    <source>
        <dbReference type="ARBA" id="ARBA00022989"/>
    </source>
</evidence>
<keyword evidence="5 6" id="KW-0472">Membrane</keyword>
<feature type="transmembrane region" description="Helical" evidence="6">
    <location>
        <begin position="93"/>
        <end position="112"/>
    </location>
</feature>
<evidence type="ECO:0000256" key="1">
    <source>
        <dbReference type="ARBA" id="ARBA00004651"/>
    </source>
</evidence>
<evidence type="ECO:0000256" key="2">
    <source>
        <dbReference type="ARBA" id="ARBA00022475"/>
    </source>
</evidence>